<accession>A0A9W6R6P0</accession>
<evidence type="ECO:0000256" key="5">
    <source>
        <dbReference type="SAM" id="Phobius"/>
    </source>
</evidence>
<sequence>MHTIASIALAIFFLVTGVTHFLFPGYYRALVPVWLPGARVLVVLSGVAEIVVAGLVAVPATRALGGWLGAALITAFLTVWIEALRHARSDQPRRANRLVGVVVRLVVNIGYVAWAIAVAV</sequence>
<dbReference type="GO" id="GO:0016020">
    <property type="term" value="C:membrane"/>
    <property type="evidence" value="ECO:0007669"/>
    <property type="project" value="UniProtKB-SubCell"/>
</dbReference>
<feature type="transmembrane region" description="Helical" evidence="5">
    <location>
        <begin position="95"/>
        <end position="117"/>
    </location>
</feature>
<dbReference type="Pfam" id="PF07291">
    <property type="entry name" value="MauE"/>
    <property type="match status" value="1"/>
</dbReference>
<evidence type="ECO:0000256" key="1">
    <source>
        <dbReference type="ARBA" id="ARBA00004141"/>
    </source>
</evidence>
<evidence type="ECO:0000259" key="6">
    <source>
        <dbReference type="Pfam" id="PF07291"/>
    </source>
</evidence>
<gene>
    <name evidence="7" type="ORF">Atai01_70330</name>
</gene>
<keyword evidence="3 5" id="KW-1133">Transmembrane helix</keyword>
<organism evidence="7 8">
    <name type="scientific">Amycolatopsis taiwanensis</name>
    <dbReference type="NCBI Taxonomy" id="342230"/>
    <lineage>
        <taxon>Bacteria</taxon>
        <taxon>Bacillati</taxon>
        <taxon>Actinomycetota</taxon>
        <taxon>Actinomycetes</taxon>
        <taxon>Pseudonocardiales</taxon>
        <taxon>Pseudonocardiaceae</taxon>
        <taxon>Amycolatopsis</taxon>
    </lineage>
</organism>
<evidence type="ECO:0000313" key="8">
    <source>
        <dbReference type="Proteomes" id="UP001165136"/>
    </source>
</evidence>
<keyword evidence="2 5" id="KW-0812">Transmembrane</keyword>
<feature type="transmembrane region" description="Helical" evidence="5">
    <location>
        <begin position="38"/>
        <end position="58"/>
    </location>
</feature>
<feature type="transmembrane region" description="Helical" evidence="5">
    <location>
        <begin position="64"/>
        <end position="83"/>
    </location>
</feature>
<evidence type="ECO:0000313" key="7">
    <source>
        <dbReference type="EMBL" id="GLY70414.1"/>
    </source>
</evidence>
<feature type="domain" description="Methylamine utilisation protein MauE" evidence="6">
    <location>
        <begin position="3"/>
        <end position="90"/>
    </location>
</feature>
<dbReference type="GO" id="GO:0030416">
    <property type="term" value="P:methylamine metabolic process"/>
    <property type="evidence" value="ECO:0007669"/>
    <property type="project" value="InterPro"/>
</dbReference>
<feature type="transmembrane region" description="Helical" evidence="5">
    <location>
        <begin position="6"/>
        <end position="26"/>
    </location>
</feature>
<proteinExistence type="predicted"/>
<dbReference type="RefSeq" id="WP_285489610.1">
    <property type="nucleotide sequence ID" value="NZ_BSTI01000023.1"/>
</dbReference>
<protein>
    <recommendedName>
        <fullName evidence="6">Methylamine utilisation protein MauE domain-containing protein</fullName>
    </recommendedName>
</protein>
<evidence type="ECO:0000256" key="3">
    <source>
        <dbReference type="ARBA" id="ARBA00022989"/>
    </source>
</evidence>
<keyword evidence="4 5" id="KW-0472">Membrane</keyword>
<evidence type="ECO:0000256" key="2">
    <source>
        <dbReference type="ARBA" id="ARBA00022692"/>
    </source>
</evidence>
<dbReference type="PANTHER" id="PTHR36974">
    <property type="entry name" value="MEMBRANE PROTEIN-RELATED"/>
    <property type="match status" value="1"/>
</dbReference>
<keyword evidence="8" id="KW-1185">Reference proteome</keyword>
<evidence type="ECO:0000256" key="4">
    <source>
        <dbReference type="ARBA" id="ARBA00023136"/>
    </source>
</evidence>
<dbReference type="AlphaFoldDB" id="A0A9W6R6P0"/>
<dbReference type="InterPro" id="IPR009908">
    <property type="entry name" value="Methylamine_util_MauE"/>
</dbReference>
<dbReference type="PANTHER" id="PTHR36974:SF1">
    <property type="entry name" value="DOXX FAMILY MEMBRANE PROTEIN"/>
    <property type="match status" value="1"/>
</dbReference>
<reference evidence="7" key="1">
    <citation type="submission" date="2023-03" db="EMBL/GenBank/DDBJ databases">
        <title>Amycolatopsis taiwanensis NBRC 103393.</title>
        <authorList>
            <person name="Ichikawa N."/>
            <person name="Sato H."/>
            <person name="Tonouchi N."/>
        </authorList>
    </citation>
    <scope>NUCLEOTIDE SEQUENCE</scope>
    <source>
        <strain evidence="7">NBRC 103393</strain>
    </source>
</reference>
<comment type="caution">
    <text evidence="7">The sequence shown here is derived from an EMBL/GenBank/DDBJ whole genome shotgun (WGS) entry which is preliminary data.</text>
</comment>
<dbReference type="EMBL" id="BSTI01000023">
    <property type="protein sequence ID" value="GLY70414.1"/>
    <property type="molecule type" value="Genomic_DNA"/>
</dbReference>
<comment type="subcellular location">
    <subcellularLocation>
        <location evidence="1">Membrane</location>
        <topology evidence="1">Multi-pass membrane protein</topology>
    </subcellularLocation>
</comment>
<dbReference type="Proteomes" id="UP001165136">
    <property type="component" value="Unassembled WGS sequence"/>
</dbReference>
<name>A0A9W6R6P0_9PSEU</name>